<dbReference type="EMBL" id="FWWT01000008">
    <property type="protein sequence ID" value="SMB82650.1"/>
    <property type="molecule type" value="Genomic_DNA"/>
</dbReference>
<proteinExistence type="predicted"/>
<evidence type="ECO:0000313" key="2">
    <source>
        <dbReference type="Proteomes" id="UP000192731"/>
    </source>
</evidence>
<evidence type="ECO:0000313" key="1">
    <source>
        <dbReference type="EMBL" id="SMB82650.1"/>
    </source>
</evidence>
<reference evidence="1 2" key="1">
    <citation type="submission" date="2017-04" db="EMBL/GenBank/DDBJ databases">
        <authorList>
            <person name="Afonso C.L."/>
            <person name="Miller P.J."/>
            <person name="Scott M.A."/>
            <person name="Spackman E."/>
            <person name="Goraichik I."/>
            <person name="Dimitrov K.M."/>
            <person name="Suarez D.L."/>
            <person name="Swayne D.E."/>
        </authorList>
    </citation>
    <scope>NUCLEOTIDE SEQUENCE [LARGE SCALE GENOMIC DNA]</scope>
    <source>
        <strain evidence="1 2">DSM 11270</strain>
    </source>
</reference>
<keyword evidence="2" id="KW-1185">Reference proteome</keyword>
<protein>
    <submittedName>
        <fullName evidence="1">Uncharacterized protein</fullName>
    </submittedName>
</protein>
<organism evidence="1 2">
    <name type="scientific">Desulfonispora thiosulfatigenes DSM 11270</name>
    <dbReference type="NCBI Taxonomy" id="656914"/>
    <lineage>
        <taxon>Bacteria</taxon>
        <taxon>Bacillati</taxon>
        <taxon>Bacillota</taxon>
        <taxon>Clostridia</taxon>
        <taxon>Eubacteriales</taxon>
        <taxon>Peptococcaceae</taxon>
        <taxon>Desulfonispora</taxon>
    </lineage>
</organism>
<dbReference type="Proteomes" id="UP000192731">
    <property type="component" value="Unassembled WGS sequence"/>
</dbReference>
<name>A0A1W1UNJ7_DESTI</name>
<dbReference type="OrthoDB" id="3057747at2"/>
<accession>A0A1W1UNJ7</accession>
<sequence>MSKTKLSVVQILDSDDYDTVVTYGLDHGNFEGVIQVDIPSENSWLEDETEPFLVFYNGKQPAPGIQLKTIAEGLKADREENLQGKNNPSIEPPHNEYLVVEITNPDSFSLCADLGMKHANEYSRCLYYLDDQVYPDRHFIIFYNGWNSHPDI</sequence>
<dbReference type="AlphaFoldDB" id="A0A1W1UNJ7"/>
<gene>
    <name evidence="1" type="ORF">SAMN00017405_0949</name>
</gene>
<dbReference type="RefSeq" id="WP_084052199.1">
    <property type="nucleotide sequence ID" value="NZ_FWWT01000008.1"/>
</dbReference>